<feature type="domain" description="Polymerase/histidinol phosphatase N-terminal" evidence="7">
    <location>
        <begin position="1"/>
        <end position="67"/>
    </location>
</feature>
<dbReference type="eggNOG" id="COG0587">
    <property type="taxonomic scope" value="Bacteria"/>
</dbReference>
<dbReference type="InterPro" id="IPR040982">
    <property type="entry name" value="DNA_pol3_finger"/>
</dbReference>
<keyword evidence="3 8" id="KW-0548">Nucleotidyltransferase</keyword>
<organism evidence="8 9">
    <name type="scientific">Thermotoga petrophila (strain ATCC BAA-488 / DSM 13995 / JCM 10881 / RKU-1)</name>
    <dbReference type="NCBI Taxonomy" id="390874"/>
    <lineage>
        <taxon>Bacteria</taxon>
        <taxon>Thermotogati</taxon>
        <taxon>Thermotogota</taxon>
        <taxon>Thermotogae</taxon>
        <taxon>Thermotogales</taxon>
        <taxon>Thermotogaceae</taxon>
        <taxon>Thermotoga</taxon>
    </lineage>
</organism>
<proteinExistence type="predicted"/>
<keyword evidence="2 8" id="KW-0808">Transferase</keyword>
<gene>
    <name evidence="8" type="ordered locus">Tpet_0459</name>
</gene>
<evidence type="ECO:0000256" key="2">
    <source>
        <dbReference type="ARBA" id="ARBA00022679"/>
    </source>
</evidence>
<dbReference type="Proteomes" id="UP000006558">
    <property type="component" value="Chromosome"/>
</dbReference>
<name>A5IJW0_THEP1</name>
<dbReference type="SMART" id="SM00481">
    <property type="entry name" value="POLIIIAc"/>
    <property type="match status" value="1"/>
</dbReference>
<evidence type="ECO:0000313" key="8">
    <source>
        <dbReference type="EMBL" id="ABQ46483.1"/>
    </source>
</evidence>
<reference evidence="8 9" key="2">
    <citation type="journal article" date="2009" name="Proc. Natl. Acad. Sci. U.S.A.">
        <title>On the chimeric nature, thermophilic origin, and phylogenetic placement of the Thermotogales.</title>
        <authorList>
            <person name="Zhaxybayeva O."/>
            <person name="Swithers K.S."/>
            <person name="Lapierre P."/>
            <person name="Fournier G.P."/>
            <person name="Bickhart D.M."/>
            <person name="DeBoy R.T."/>
            <person name="Nelson K.E."/>
            <person name="Nesbo C.L."/>
            <person name="Doolittle W.F."/>
            <person name="Gogarten J.P."/>
            <person name="Noll K.M."/>
        </authorList>
    </citation>
    <scope>NUCLEOTIDE SEQUENCE [LARGE SCALE GENOMIC DNA]</scope>
    <source>
        <strain evidence="9">ATCC BAA-488 / DSM 13995 / JCM 10881 / RKU-1</strain>
    </source>
</reference>
<dbReference type="EC" id="2.7.7.7" evidence="1"/>
<keyword evidence="5" id="KW-0239">DNA-directed DNA polymerase</keyword>
<dbReference type="PANTHER" id="PTHR32294:SF0">
    <property type="entry name" value="DNA POLYMERASE III SUBUNIT ALPHA"/>
    <property type="match status" value="1"/>
</dbReference>
<dbReference type="GO" id="GO:0003887">
    <property type="term" value="F:DNA-directed DNA polymerase activity"/>
    <property type="evidence" value="ECO:0007669"/>
    <property type="project" value="UniProtKB-KW"/>
</dbReference>
<dbReference type="AlphaFoldDB" id="A5IJW0"/>
<dbReference type="RefSeq" id="WP_011943101.1">
    <property type="nucleotide sequence ID" value="NC_009486.1"/>
</dbReference>
<dbReference type="Gene3D" id="1.10.150.870">
    <property type="match status" value="1"/>
</dbReference>
<dbReference type="GO" id="GO:0008408">
    <property type="term" value="F:3'-5' exonuclease activity"/>
    <property type="evidence" value="ECO:0007669"/>
    <property type="project" value="InterPro"/>
</dbReference>
<reference evidence="9" key="1">
    <citation type="submission" date="2007-05" db="EMBL/GenBank/DDBJ databases">
        <title>Complete sequence of Thermotoga petrophila RKU-1.</title>
        <authorList>
            <consortium name="US DOE Joint Genome Institute"/>
            <person name="Copeland A."/>
            <person name="Lucas S."/>
            <person name="Lapidus A."/>
            <person name="Barry K."/>
            <person name="Glavina del Rio T."/>
            <person name="Dalin E."/>
            <person name="Tice H."/>
            <person name="Pitluck S."/>
            <person name="Sims D."/>
            <person name="Brettin T."/>
            <person name="Bruce D."/>
            <person name="Detter J.C."/>
            <person name="Han C."/>
            <person name="Tapia R."/>
            <person name="Schmutz J."/>
            <person name="Larimer F."/>
            <person name="Land M."/>
            <person name="Hauser L."/>
            <person name="Kyrpides N."/>
            <person name="Mikhailova N."/>
            <person name="Nelson K."/>
            <person name="Gogarten J.P."/>
            <person name="Noll K."/>
            <person name="Richardson P."/>
        </authorList>
    </citation>
    <scope>NUCLEOTIDE SEQUENCE [LARGE SCALE GENOMIC DNA]</scope>
    <source>
        <strain evidence="9">ATCC BAA-488 / DSM 13995 / JCM 10881 / RKU-1</strain>
    </source>
</reference>
<comment type="catalytic activity">
    <reaction evidence="6">
        <text>DNA(n) + a 2'-deoxyribonucleoside 5'-triphosphate = DNA(n+1) + diphosphate</text>
        <dbReference type="Rhea" id="RHEA:22508"/>
        <dbReference type="Rhea" id="RHEA-COMP:17339"/>
        <dbReference type="Rhea" id="RHEA-COMP:17340"/>
        <dbReference type="ChEBI" id="CHEBI:33019"/>
        <dbReference type="ChEBI" id="CHEBI:61560"/>
        <dbReference type="ChEBI" id="CHEBI:173112"/>
        <dbReference type="EC" id="2.7.7.7"/>
    </reaction>
</comment>
<dbReference type="PANTHER" id="PTHR32294">
    <property type="entry name" value="DNA POLYMERASE III SUBUNIT ALPHA"/>
    <property type="match status" value="1"/>
</dbReference>
<dbReference type="Pfam" id="PF17657">
    <property type="entry name" value="DNA_pol3_finger"/>
    <property type="match status" value="1"/>
</dbReference>
<dbReference type="InterPro" id="IPR004805">
    <property type="entry name" value="DnaE2/DnaE/PolC"/>
</dbReference>
<dbReference type="HOGENOM" id="CLU_001600_0_1_0"/>
<dbReference type="Pfam" id="PF07733">
    <property type="entry name" value="DNA_pol3_alpha"/>
    <property type="match status" value="2"/>
</dbReference>
<evidence type="ECO:0000256" key="1">
    <source>
        <dbReference type="ARBA" id="ARBA00012417"/>
    </source>
</evidence>
<evidence type="ECO:0000256" key="6">
    <source>
        <dbReference type="ARBA" id="ARBA00049244"/>
    </source>
</evidence>
<evidence type="ECO:0000256" key="5">
    <source>
        <dbReference type="ARBA" id="ARBA00022932"/>
    </source>
</evidence>
<dbReference type="InterPro" id="IPR011708">
    <property type="entry name" value="DNA_pol3_alpha_NTPase_dom"/>
</dbReference>
<dbReference type="GO" id="GO:0006260">
    <property type="term" value="P:DNA replication"/>
    <property type="evidence" value="ECO:0007669"/>
    <property type="project" value="UniProtKB-KW"/>
</dbReference>
<keyword evidence="4" id="KW-0235">DNA replication</keyword>
<dbReference type="InterPro" id="IPR029460">
    <property type="entry name" value="DNAPol_HHH"/>
</dbReference>
<evidence type="ECO:0000259" key="7">
    <source>
        <dbReference type="SMART" id="SM00481"/>
    </source>
</evidence>
<evidence type="ECO:0000313" key="9">
    <source>
        <dbReference type="Proteomes" id="UP000006558"/>
    </source>
</evidence>
<sequence>MIPWVISPYSFDGSVVRFEKLALLLKSKGLKSVILADRNFHAAVKFNTIMRKHGLIPVHGLWKGGRIFVARNREEFDRLVRYYNGEIDKLENVPIFHESELTPVRYLDNSERKASIFMRKVFGLDEDVQGFPEKCEDAVDTLNAEAYDLRVNHRFPTPPEDWDESLIEKAESLGEEYVSRLKRELEVIKRKGFTPYIYTVEKVVEIARKLGIKVGPGRGSAVGSLVAHLCGITEIDPIKYDLLFERFLNEERQEPPDIDVDVEDRRRKDLIKELSKSFQVYQVSTFGNLTEKSLKNLINSVLPDASLEEKNEIYKIVYGLPHHPSVHAAGIVISENPLPLPTREEEDIPITDYDMYDLQEIGVVKIDILGLKTLSFIKDFKKEIFDYSDEKTYHLISKGKTLGVFQLEGLQARKLCRRISPRNMDELSILLALNRPGPLRSGLDVMFSNPKNVPEFFRKTFPETRGVLIYQEQIMRLAMFAGLSGTEADILRRAIAKKEREKMEPLLEKMKKGLLEKGMENAEQILEILLNFSSYAFNKSHSVAYAHITYQTAYLKVHHLEEFFKLYFAYNSSDTEKIFLAVQELRSEGYRVHPPDINTSGKELVFHGKDVYLPLTVVKGVGATLVEQIEKIRPINSVRELQERVTGVPRNVVESLITAGVFDKLYENRKLALEELNKKVEKDILEIRSLFGEKVEQESSNIKIGDITELEEKSMGFPLTPVPEVPTGLFAGIADVFTYGRTLPVLVKRVSRNIVTDGLSICRVRADVPDGVHLVLLSPLQKIIKIWPFNENTRFVYRVDFTATLEKAGQNEITEVLKNGAVVRYEGYRPLTDEYRYRVVPR</sequence>
<evidence type="ECO:0000256" key="3">
    <source>
        <dbReference type="ARBA" id="ARBA00022695"/>
    </source>
</evidence>
<accession>A5IJW0</accession>
<protein>
    <recommendedName>
        <fullName evidence="1">DNA-directed DNA polymerase</fullName>
        <ecNumber evidence="1">2.7.7.7</ecNumber>
    </recommendedName>
</protein>
<evidence type="ECO:0000256" key="4">
    <source>
        <dbReference type="ARBA" id="ARBA00022705"/>
    </source>
</evidence>
<dbReference type="InterPro" id="IPR003141">
    <property type="entry name" value="Pol/His_phosphatase_N"/>
</dbReference>
<dbReference type="EMBL" id="CP000702">
    <property type="protein sequence ID" value="ABQ46483.1"/>
    <property type="molecule type" value="Genomic_DNA"/>
</dbReference>
<dbReference type="KEGG" id="tpt:Tpet_0459"/>
<dbReference type="STRING" id="390874.Tpet_0459"/>
<dbReference type="Pfam" id="PF14579">
    <property type="entry name" value="HHH_6"/>
    <property type="match status" value="1"/>
</dbReference>